<proteinExistence type="predicted"/>
<comment type="caution">
    <text evidence="2">The sequence shown here is derived from an EMBL/GenBank/DDBJ whole genome shotgun (WGS) entry which is preliminary data.</text>
</comment>
<accession>A0AAW3MXI4</accession>
<dbReference type="Gene3D" id="3.40.50.720">
    <property type="entry name" value="NAD(P)-binding Rossmann-like Domain"/>
    <property type="match status" value="1"/>
</dbReference>
<dbReference type="PANTHER" id="PTHR43245:SF46">
    <property type="entry name" value="NUCLEOSIDE-DIPHOSPHATE-SUGAR EPIMERASE"/>
    <property type="match status" value="1"/>
</dbReference>
<evidence type="ECO:0000259" key="1">
    <source>
        <dbReference type="Pfam" id="PF01370"/>
    </source>
</evidence>
<keyword evidence="3" id="KW-1185">Reference proteome</keyword>
<name>A0AAW3MXI4_9BURK</name>
<dbReference type="SUPFAM" id="SSF51735">
    <property type="entry name" value="NAD(P)-binding Rossmann-fold domains"/>
    <property type="match status" value="1"/>
</dbReference>
<gene>
    <name evidence="2" type="ORF">WJ96_07045</name>
</gene>
<dbReference type="Proteomes" id="UP000056453">
    <property type="component" value="Unassembled WGS sequence"/>
</dbReference>
<dbReference type="RefSeq" id="WP_059925439.1">
    <property type="nucleotide sequence ID" value="NZ_LPBG01000047.1"/>
</dbReference>
<dbReference type="EMBL" id="LPBJ01000047">
    <property type="protein sequence ID" value="KVP98270.1"/>
    <property type="molecule type" value="Genomic_DNA"/>
</dbReference>
<evidence type="ECO:0000313" key="2">
    <source>
        <dbReference type="EMBL" id="KVP98270.1"/>
    </source>
</evidence>
<dbReference type="AlphaFoldDB" id="A0AAW3MXI4"/>
<dbReference type="InterPro" id="IPR050177">
    <property type="entry name" value="Lipid_A_modif_metabolic_enz"/>
</dbReference>
<reference evidence="2 3" key="1">
    <citation type="submission" date="2015-11" db="EMBL/GenBank/DDBJ databases">
        <title>Expanding the genomic diversity of Burkholderia species for the development of highly accurate diagnostics.</title>
        <authorList>
            <person name="Sahl J."/>
            <person name="Keim P."/>
            <person name="Wagner D."/>
        </authorList>
    </citation>
    <scope>NUCLEOTIDE SEQUENCE [LARGE SCALE GENOMIC DNA]</scope>
    <source>
        <strain evidence="2 3">MSMB1808WGS</strain>
    </source>
</reference>
<protein>
    <recommendedName>
        <fullName evidence="1">NAD-dependent epimerase/dehydratase domain-containing protein</fullName>
    </recommendedName>
</protein>
<dbReference type="PANTHER" id="PTHR43245">
    <property type="entry name" value="BIFUNCTIONAL POLYMYXIN RESISTANCE PROTEIN ARNA"/>
    <property type="match status" value="1"/>
</dbReference>
<dbReference type="Pfam" id="PF01370">
    <property type="entry name" value="Epimerase"/>
    <property type="match status" value="1"/>
</dbReference>
<feature type="domain" description="NAD-dependent epimerase/dehydratase" evidence="1">
    <location>
        <begin position="4"/>
        <end position="233"/>
    </location>
</feature>
<sequence length="334" mass="36085">MTRVLITGATGGLGRNAVARALYGGWQVTATGRRGDALTELGAMGAKTYQADLVSLPEKVLLSLTDLQDVVWHCAALASPWGPRETFIAANVDMPARLFEAAARAGVPTFVHVSSPALYFDFQHHHLINESYRAKRFASYYAESKALGEDRLQALALAYPGTRLVILRPRMIFGPHDQVLFPRVLELLARSGDRLVLPDGGKAVVDMVYVENVVEAMVLASKAEMASGSVYNISNAESVVLRDALTRFLAAMGRKVQILSVPHPILRGAAFVVERLASLTGTEPALTQHTLGGMAYHMTLDIRAAVDQLGYNPAISLEEGLRRTAGWFASQGTA</sequence>
<evidence type="ECO:0000313" key="3">
    <source>
        <dbReference type="Proteomes" id="UP000056453"/>
    </source>
</evidence>
<dbReference type="InterPro" id="IPR036291">
    <property type="entry name" value="NAD(P)-bd_dom_sf"/>
</dbReference>
<dbReference type="InterPro" id="IPR001509">
    <property type="entry name" value="Epimerase_deHydtase"/>
</dbReference>
<organism evidence="2 3">
    <name type="scientific">Burkholderia ubonensis</name>
    <dbReference type="NCBI Taxonomy" id="101571"/>
    <lineage>
        <taxon>Bacteria</taxon>
        <taxon>Pseudomonadati</taxon>
        <taxon>Pseudomonadota</taxon>
        <taxon>Betaproteobacteria</taxon>
        <taxon>Burkholderiales</taxon>
        <taxon>Burkholderiaceae</taxon>
        <taxon>Burkholderia</taxon>
        <taxon>Burkholderia cepacia complex</taxon>
    </lineage>
</organism>